<name>A0A895XNX0_9ACTN</name>
<evidence type="ECO:0000313" key="1">
    <source>
        <dbReference type="EMBL" id="QSB04196.1"/>
    </source>
</evidence>
<dbReference type="EMBL" id="CP070496">
    <property type="protein sequence ID" value="QSB04196.1"/>
    <property type="molecule type" value="Genomic_DNA"/>
</dbReference>
<dbReference type="KEGG" id="nav:JQS30_10265"/>
<evidence type="ECO:0000313" key="2">
    <source>
        <dbReference type="Proteomes" id="UP000662939"/>
    </source>
</evidence>
<protein>
    <submittedName>
        <fullName evidence="1">Uncharacterized protein</fullName>
    </submittedName>
</protein>
<organism evidence="1 2">
    <name type="scientific">Natronoglycomyces albus</name>
    <dbReference type="NCBI Taxonomy" id="2811108"/>
    <lineage>
        <taxon>Bacteria</taxon>
        <taxon>Bacillati</taxon>
        <taxon>Actinomycetota</taxon>
        <taxon>Actinomycetes</taxon>
        <taxon>Glycomycetales</taxon>
        <taxon>Glycomycetaceae</taxon>
        <taxon>Natronoglycomyces</taxon>
    </lineage>
</organism>
<dbReference type="AlphaFoldDB" id="A0A895XNX0"/>
<accession>A0A895XNX0</accession>
<gene>
    <name evidence="1" type="ORF">JQS30_10265</name>
</gene>
<dbReference type="RefSeq" id="WP_213170196.1">
    <property type="nucleotide sequence ID" value="NZ_CP070496.1"/>
</dbReference>
<dbReference type="Proteomes" id="UP000662939">
    <property type="component" value="Chromosome"/>
</dbReference>
<proteinExistence type="predicted"/>
<keyword evidence="2" id="KW-1185">Reference proteome</keyword>
<sequence length="188" mass="21540">MNEITKERNYINFFPFSRNESWRADWSPESMSVDWGDIDEWSLLYDLFEVEVEIVIGGQDFTPVGRGLFPIVDYVIILSFPLLTLLREGGHVEAISSNGIAFYVFALEGDTVIMTDLDKAMADPERGGSIQVSIDDYRIVKEQAMDKMYSLLYGAHPELRRHKYIAELRESLAEHDKAYVCDNIDSVN</sequence>
<reference evidence="1" key="1">
    <citation type="submission" date="2021-02" db="EMBL/GenBank/DDBJ databases">
        <title>Natronoglycomyces albus gen. nov., sp. nov, a haloalkaliphilic actinobacterium from a soda solonchak soil.</title>
        <authorList>
            <person name="Sorokin D.Y."/>
            <person name="Khijniak T.V."/>
            <person name="Zakharycheva A.P."/>
            <person name="Boueva O.V."/>
            <person name="Ariskina E.V."/>
            <person name="Hahnke R.L."/>
            <person name="Bunk B."/>
            <person name="Sproer C."/>
            <person name="Schumann P."/>
            <person name="Evtushenko L.I."/>
            <person name="Kublanov I.V."/>
        </authorList>
    </citation>
    <scope>NUCLEOTIDE SEQUENCE</scope>
    <source>
        <strain evidence="1">DSM 106290</strain>
    </source>
</reference>